<accession>A0ABS4MCH4</accession>
<reference evidence="4 5" key="1">
    <citation type="submission" date="2021-03" db="EMBL/GenBank/DDBJ databases">
        <title>Genomic Encyclopedia of Type Strains, Phase IV (KMG-IV): sequencing the most valuable type-strain genomes for metagenomic binning, comparative biology and taxonomic classification.</title>
        <authorList>
            <person name="Goeker M."/>
        </authorList>
    </citation>
    <scope>NUCLEOTIDE SEQUENCE [LARGE SCALE GENOMIC DNA]</scope>
    <source>
        <strain evidence="4 5">DSM 101872</strain>
    </source>
</reference>
<keyword evidence="5" id="KW-1185">Reference proteome</keyword>
<dbReference type="GO" id="GO:0008233">
    <property type="term" value="F:peptidase activity"/>
    <property type="evidence" value="ECO:0007669"/>
    <property type="project" value="UniProtKB-KW"/>
</dbReference>
<proteinExistence type="inferred from homology"/>
<organism evidence="4 5">
    <name type="scientific">Lactobacillus colini</name>
    <dbReference type="NCBI Taxonomy" id="1819254"/>
    <lineage>
        <taxon>Bacteria</taxon>
        <taxon>Bacillati</taxon>
        <taxon>Bacillota</taxon>
        <taxon>Bacilli</taxon>
        <taxon>Lactobacillales</taxon>
        <taxon>Lactobacillaceae</taxon>
        <taxon>Lactobacillus</taxon>
    </lineage>
</organism>
<feature type="transmembrane region" description="Helical" evidence="2">
    <location>
        <begin position="86"/>
        <end position="106"/>
    </location>
</feature>
<evidence type="ECO:0000313" key="5">
    <source>
        <dbReference type="Proteomes" id="UP001519292"/>
    </source>
</evidence>
<feature type="transmembrane region" description="Helical" evidence="2">
    <location>
        <begin position="187"/>
        <end position="204"/>
    </location>
</feature>
<feature type="transmembrane region" description="Helical" evidence="2">
    <location>
        <begin position="126"/>
        <end position="153"/>
    </location>
</feature>
<keyword evidence="2" id="KW-1133">Transmembrane helix</keyword>
<protein>
    <submittedName>
        <fullName evidence="4">Membrane protease YdiL (CAAX protease family)</fullName>
    </submittedName>
</protein>
<gene>
    <name evidence="4" type="ORF">J2Z60_000538</name>
</gene>
<comment type="caution">
    <text evidence="4">The sequence shown here is derived from an EMBL/GenBank/DDBJ whole genome shotgun (WGS) entry which is preliminary data.</text>
</comment>
<dbReference type="Pfam" id="PF02517">
    <property type="entry name" value="Rce1-like"/>
    <property type="match status" value="1"/>
</dbReference>
<keyword evidence="4" id="KW-0645">Protease</keyword>
<keyword evidence="4" id="KW-0378">Hydrolase</keyword>
<dbReference type="Proteomes" id="UP001519292">
    <property type="component" value="Unassembled WGS sequence"/>
</dbReference>
<keyword evidence="2" id="KW-0812">Transmembrane</keyword>
<feature type="domain" description="CAAX prenyl protease 2/Lysostaphin resistance protein A-like" evidence="3">
    <location>
        <begin position="124"/>
        <end position="222"/>
    </location>
</feature>
<evidence type="ECO:0000313" key="4">
    <source>
        <dbReference type="EMBL" id="MBP2057374.1"/>
    </source>
</evidence>
<sequence length="270" mass="30015">MKNLALNRYIDLENKAERNNYIKSTLIGFIILSFAYLFLPFITSAISKVSSVYLAAIILFIFAVAIATFAYKICQTTKIINSRVKLGKSVILTILVLLILVVIPIISSIPEKVAVWHSPIIKSLRVIMTAIYAGICEEFLFRGLIFNASLAYFSKSKYKFVWTILTTSLVFALFHFINMLHQPLTSTIGQVLSVFAIGMAWGYIRLLANGISIIILLHIWQDIGLGVLSTNLGTSHVGTQLGVALVEGAIILLCLVIFDKKYSEQYNVAN</sequence>
<comment type="similarity">
    <text evidence="1">Belongs to the UPF0177 family.</text>
</comment>
<evidence type="ECO:0000256" key="2">
    <source>
        <dbReference type="SAM" id="Phobius"/>
    </source>
</evidence>
<dbReference type="GO" id="GO:0006508">
    <property type="term" value="P:proteolysis"/>
    <property type="evidence" value="ECO:0007669"/>
    <property type="project" value="UniProtKB-KW"/>
</dbReference>
<dbReference type="RefSeq" id="WP_209686123.1">
    <property type="nucleotide sequence ID" value="NZ_JAGGLU010000002.1"/>
</dbReference>
<evidence type="ECO:0000256" key="1">
    <source>
        <dbReference type="ARBA" id="ARBA00009067"/>
    </source>
</evidence>
<evidence type="ECO:0000259" key="3">
    <source>
        <dbReference type="Pfam" id="PF02517"/>
    </source>
</evidence>
<feature type="transmembrane region" description="Helical" evidence="2">
    <location>
        <begin position="160"/>
        <end position="181"/>
    </location>
</feature>
<feature type="transmembrane region" description="Helical" evidence="2">
    <location>
        <begin position="21"/>
        <end position="46"/>
    </location>
</feature>
<dbReference type="InterPro" id="IPR003675">
    <property type="entry name" value="Rce1/LyrA-like_dom"/>
</dbReference>
<feature type="transmembrane region" description="Helical" evidence="2">
    <location>
        <begin position="241"/>
        <end position="258"/>
    </location>
</feature>
<feature type="transmembrane region" description="Helical" evidence="2">
    <location>
        <begin position="52"/>
        <end position="74"/>
    </location>
</feature>
<name>A0ABS4MCH4_9LACO</name>
<dbReference type="EMBL" id="JAGGLU010000002">
    <property type="protein sequence ID" value="MBP2057374.1"/>
    <property type="molecule type" value="Genomic_DNA"/>
</dbReference>
<keyword evidence="2" id="KW-0472">Membrane</keyword>